<dbReference type="InterPro" id="IPR035986">
    <property type="entry name" value="PKD_dom_sf"/>
</dbReference>
<evidence type="ECO:0000313" key="5">
    <source>
        <dbReference type="Proteomes" id="UP001149411"/>
    </source>
</evidence>
<dbReference type="Gene3D" id="2.130.10.10">
    <property type="entry name" value="YVTN repeat-like/Quinoprotein amine dehydrogenase"/>
    <property type="match status" value="1"/>
</dbReference>
<keyword evidence="2" id="KW-0812">Transmembrane</keyword>
<proteinExistence type="predicted"/>
<reference evidence="4" key="1">
    <citation type="submission" date="2022-09" db="EMBL/GenBank/DDBJ databases">
        <title>Haloadaptaus new haloarchaeum isolated from saline soil.</title>
        <authorList>
            <person name="Duran-Viseras A."/>
            <person name="Sanchez-Porro C."/>
            <person name="Ventosa A."/>
        </authorList>
    </citation>
    <scope>NUCLEOTIDE SEQUENCE</scope>
    <source>
        <strain evidence="4">F3-133</strain>
    </source>
</reference>
<dbReference type="InterPro" id="IPR018391">
    <property type="entry name" value="PQQ_b-propeller_rpt"/>
</dbReference>
<name>A0A9Q4C3H7_9EURY</name>
<dbReference type="SUPFAM" id="SSF49299">
    <property type="entry name" value="PKD domain"/>
    <property type="match status" value="1"/>
</dbReference>
<dbReference type="Gene3D" id="2.60.40.10">
    <property type="entry name" value="Immunoglobulins"/>
    <property type="match status" value="1"/>
</dbReference>
<organism evidence="4 5">
    <name type="scientific">Halorutilus salinus</name>
    <dbReference type="NCBI Taxonomy" id="2487751"/>
    <lineage>
        <taxon>Archaea</taxon>
        <taxon>Methanobacteriati</taxon>
        <taxon>Methanobacteriota</taxon>
        <taxon>Stenosarchaea group</taxon>
        <taxon>Halobacteria</taxon>
        <taxon>Halorutilales</taxon>
        <taxon>Halorutilaceae</taxon>
        <taxon>Halorutilus</taxon>
    </lineage>
</organism>
<dbReference type="InterPro" id="IPR002372">
    <property type="entry name" value="PQQ_rpt_dom"/>
</dbReference>
<evidence type="ECO:0000313" key="4">
    <source>
        <dbReference type="EMBL" id="MCX2818294.1"/>
    </source>
</evidence>
<dbReference type="Gene3D" id="2.40.10.480">
    <property type="match status" value="1"/>
</dbReference>
<feature type="compositionally biased region" description="Polar residues" evidence="1">
    <location>
        <begin position="514"/>
        <end position="523"/>
    </location>
</feature>
<keyword evidence="5" id="KW-1185">Reference proteome</keyword>
<protein>
    <submittedName>
        <fullName evidence="4">PQQ-binding-like beta-propeller repeat protein</fullName>
    </submittedName>
</protein>
<gene>
    <name evidence="4" type="ORF">EGH25_02865</name>
</gene>
<dbReference type="PANTHER" id="PTHR34512:SF30">
    <property type="entry name" value="OUTER MEMBRANE PROTEIN ASSEMBLY FACTOR BAMB"/>
    <property type="match status" value="1"/>
</dbReference>
<dbReference type="Pfam" id="PF13360">
    <property type="entry name" value="PQQ_2"/>
    <property type="match status" value="1"/>
</dbReference>
<dbReference type="InterPro" id="IPR000601">
    <property type="entry name" value="PKD_dom"/>
</dbReference>
<accession>A0A9Q4C3H7</accession>
<feature type="region of interest" description="Disordered" evidence="1">
    <location>
        <begin position="493"/>
        <end position="523"/>
    </location>
</feature>
<dbReference type="SMART" id="SM00564">
    <property type="entry name" value="PQQ"/>
    <property type="match status" value="6"/>
</dbReference>
<dbReference type="Pfam" id="PF18911">
    <property type="entry name" value="PKD_4"/>
    <property type="match status" value="1"/>
</dbReference>
<feature type="compositionally biased region" description="Polar residues" evidence="1">
    <location>
        <begin position="414"/>
        <end position="425"/>
    </location>
</feature>
<dbReference type="SMART" id="SM00089">
    <property type="entry name" value="PKD"/>
    <property type="match status" value="1"/>
</dbReference>
<dbReference type="RefSeq" id="WP_266086055.1">
    <property type="nucleotide sequence ID" value="NZ_RKLV01000002.1"/>
</dbReference>
<dbReference type="PANTHER" id="PTHR34512">
    <property type="entry name" value="CELL SURFACE PROTEIN"/>
    <property type="match status" value="1"/>
</dbReference>
<feature type="region of interest" description="Disordered" evidence="1">
    <location>
        <begin position="410"/>
        <end position="438"/>
    </location>
</feature>
<keyword evidence="2" id="KW-1133">Transmembrane helix</keyword>
<evidence type="ECO:0000256" key="1">
    <source>
        <dbReference type="SAM" id="MobiDB-lite"/>
    </source>
</evidence>
<dbReference type="AlphaFoldDB" id="A0A9Q4C3H7"/>
<sequence length="597" mass="63188">MRKVDGTKKEMERRTFLGWVAVGCGLSAVSGRVRGQVEEENDAPGGWTLLPYDAERRRANPDGAGLPGGLAGVQEVWGFDTEGATAPVVSGGTAYLGTYDGVKAVDTLTGEEVWSYETQGEVREPPAFADGRVYAGTSEGRFFAVNARTGEEDWSVGLGGEVTTSPMVDGVDVFVGTTRENALYSLDIADGAENWRRSARVGVEAAPAVMEERVIYVDGALVFALDRFTGESEWRSYSGGRLSELVIGETRVYTVGGETVYAQRLRNGVDRWSKTVRGEVVGGPVLRGGSMYVATNSGFIYSLDLNSGGWTNWNEEFTGSFIGSPVLVDGSLYAVTLDGEEARLYAVDSSNGETVGEYLVGKEQVEQDGDDEIEGIDVELTDGPVVAGAKAYVAGEEGLRAFGDEEEIPPTASFEVSPSSPSVGDTVSFDASSSSAGSAPIETYGWRFSSEAETFSGAGETYEELFEESRDWTVSVTVTDDEGLSDTATQEITVGGSASDGDTETKTVEGANETVPTDGTSTPGFLDGIGDGVFLALGALGAILSALGFSAYWRMEPEREKLRKRNKNGGLCHDCGASVNEGDQVCGICGAELGHQE</sequence>
<comment type="caution">
    <text evidence="4">The sequence shown here is derived from an EMBL/GenBank/DDBJ whole genome shotgun (WGS) entry which is preliminary data.</text>
</comment>
<evidence type="ECO:0000256" key="2">
    <source>
        <dbReference type="SAM" id="Phobius"/>
    </source>
</evidence>
<dbReference type="InterPro" id="IPR011047">
    <property type="entry name" value="Quinoprotein_ADH-like_sf"/>
</dbReference>
<evidence type="ECO:0000259" key="3">
    <source>
        <dbReference type="SMART" id="SM00089"/>
    </source>
</evidence>
<keyword evidence="2" id="KW-0472">Membrane</keyword>
<feature type="transmembrane region" description="Helical" evidence="2">
    <location>
        <begin position="533"/>
        <end position="555"/>
    </location>
</feature>
<dbReference type="InterPro" id="IPR013783">
    <property type="entry name" value="Ig-like_fold"/>
</dbReference>
<dbReference type="SUPFAM" id="SSF50998">
    <property type="entry name" value="Quinoprotein alcohol dehydrogenase-like"/>
    <property type="match status" value="2"/>
</dbReference>
<dbReference type="InterPro" id="IPR015943">
    <property type="entry name" value="WD40/YVTN_repeat-like_dom_sf"/>
</dbReference>
<dbReference type="InterPro" id="IPR022409">
    <property type="entry name" value="PKD/Chitinase_dom"/>
</dbReference>
<dbReference type="EMBL" id="RKLV01000002">
    <property type="protein sequence ID" value="MCX2818294.1"/>
    <property type="molecule type" value="Genomic_DNA"/>
</dbReference>
<feature type="domain" description="PKD/Chitinase" evidence="3">
    <location>
        <begin position="411"/>
        <end position="497"/>
    </location>
</feature>
<dbReference type="Proteomes" id="UP001149411">
    <property type="component" value="Unassembled WGS sequence"/>
</dbReference>